<evidence type="ECO:0000256" key="4">
    <source>
        <dbReference type="ARBA" id="ARBA00022898"/>
    </source>
</evidence>
<evidence type="ECO:0000313" key="6">
    <source>
        <dbReference type="EMBL" id="MET3869749.1"/>
    </source>
</evidence>
<dbReference type="Proteomes" id="UP001549119">
    <property type="component" value="Unassembled WGS sequence"/>
</dbReference>
<evidence type="ECO:0000313" key="7">
    <source>
        <dbReference type="Proteomes" id="UP001549119"/>
    </source>
</evidence>
<gene>
    <name evidence="6" type="ORF">ABIC20_007134</name>
</gene>
<comment type="cofactor">
    <cofactor evidence="1">
        <name>pyridoxal 5'-phosphate</name>
        <dbReference type="ChEBI" id="CHEBI:597326"/>
    </cofactor>
</comment>
<dbReference type="SUPFAM" id="SSF53383">
    <property type="entry name" value="PLP-dependent transferases"/>
    <property type="match status" value="1"/>
</dbReference>
<protein>
    <submittedName>
        <fullName evidence="6">2-aminoethylphosphonate-pyruvate transaminase</fullName>
        <ecNumber evidence="6">2.6.1.37</ecNumber>
    </submittedName>
</protein>
<dbReference type="PANTHER" id="PTHR42778">
    <property type="entry name" value="2-AMINOETHYLPHOSPHONATE--PYRUVATE TRANSAMINASE"/>
    <property type="match status" value="1"/>
</dbReference>
<proteinExistence type="predicted"/>
<evidence type="ECO:0000256" key="1">
    <source>
        <dbReference type="ARBA" id="ARBA00001933"/>
    </source>
</evidence>
<accession>A0ABV2NT86</accession>
<dbReference type="GO" id="GO:0047304">
    <property type="term" value="F:2-aminoethylphosphonate-pyruvate transaminase activity"/>
    <property type="evidence" value="ECO:0007669"/>
    <property type="project" value="UniProtKB-EC"/>
</dbReference>
<name>A0ABV2NT86_9HYPH</name>
<sequence>MLILSNGAYGDRAASIAARLGISYDVLRVPETEMVDARLLEISYDAHPAADYIYVVHCETTTGIINPLPEIARFCKARNIKLIVDAIGTIGSETIDVEAEEICAVIGSSNKCIESSPGVAFVVVDASELECSGGNPFSVSLDLFEQCRSFESTGQWRFTPPTHSVLALQAALAELEAEGGISARRARHQDKRNRIYDGMRRLGFETYIPIERTGCLILTFKTPSWPLFTFRSLFEFLSARQIEIYPGKLSDADTFRIGCIGKTTYTDVDKLLSLVGDYLSDARRE</sequence>
<evidence type="ECO:0000256" key="3">
    <source>
        <dbReference type="ARBA" id="ARBA00022679"/>
    </source>
</evidence>
<reference evidence="6 7" key="1">
    <citation type="submission" date="2024-06" db="EMBL/GenBank/DDBJ databases">
        <title>Genomics of switchgrass bacterial isolates.</title>
        <authorList>
            <person name="Shade A."/>
        </authorList>
    </citation>
    <scope>NUCLEOTIDE SEQUENCE [LARGE SCALE GENOMIC DNA]</scope>
    <source>
        <strain evidence="6 7">PvP084</strain>
    </source>
</reference>
<keyword evidence="2 6" id="KW-0032">Aminotransferase</keyword>
<dbReference type="Gene3D" id="3.40.640.10">
    <property type="entry name" value="Type I PLP-dependent aspartate aminotransferase-like (Major domain)"/>
    <property type="match status" value="1"/>
</dbReference>
<dbReference type="EC" id="2.6.1.37" evidence="6"/>
<dbReference type="PANTHER" id="PTHR42778:SF1">
    <property type="entry name" value="2-AMINOETHYLPHOSPHONATE--PYRUVATE TRANSAMINASE"/>
    <property type="match status" value="1"/>
</dbReference>
<organism evidence="6 7">
    <name type="scientific">Methylobacterium radiotolerans</name>
    <dbReference type="NCBI Taxonomy" id="31998"/>
    <lineage>
        <taxon>Bacteria</taxon>
        <taxon>Pseudomonadati</taxon>
        <taxon>Pseudomonadota</taxon>
        <taxon>Alphaproteobacteria</taxon>
        <taxon>Hyphomicrobiales</taxon>
        <taxon>Methylobacteriaceae</taxon>
        <taxon>Methylobacterium</taxon>
    </lineage>
</organism>
<evidence type="ECO:0000256" key="2">
    <source>
        <dbReference type="ARBA" id="ARBA00022576"/>
    </source>
</evidence>
<evidence type="ECO:0000259" key="5">
    <source>
        <dbReference type="Pfam" id="PF00266"/>
    </source>
</evidence>
<dbReference type="InterPro" id="IPR015421">
    <property type="entry name" value="PyrdxlP-dep_Trfase_major"/>
</dbReference>
<keyword evidence="4" id="KW-0663">Pyridoxal phosphate</keyword>
<keyword evidence="7" id="KW-1185">Reference proteome</keyword>
<dbReference type="InterPro" id="IPR015422">
    <property type="entry name" value="PyrdxlP-dep_Trfase_small"/>
</dbReference>
<dbReference type="Pfam" id="PF00266">
    <property type="entry name" value="Aminotran_5"/>
    <property type="match status" value="1"/>
</dbReference>
<dbReference type="EMBL" id="JBEPNW010000005">
    <property type="protein sequence ID" value="MET3869749.1"/>
    <property type="molecule type" value="Genomic_DNA"/>
</dbReference>
<comment type="caution">
    <text evidence="6">The sequence shown here is derived from an EMBL/GenBank/DDBJ whole genome shotgun (WGS) entry which is preliminary data.</text>
</comment>
<dbReference type="InterPro" id="IPR015424">
    <property type="entry name" value="PyrdxlP-dep_Trfase"/>
</dbReference>
<keyword evidence="3 6" id="KW-0808">Transferase</keyword>
<dbReference type="Gene3D" id="3.90.1150.10">
    <property type="entry name" value="Aspartate Aminotransferase, domain 1"/>
    <property type="match status" value="1"/>
</dbReference>
<feature type="domain" description="Aminotransferase class V" evidence="5">
    <location>
        <begin position="15"/>
        <end position="247"/>
    </location>
</feature>
<dbReference type="InterPro" id="IPR000192">
    <property type="entry name" value="Aminotrans_V_dom"/>
</dbReference>